<gene>
    <name evidence="1" type="ORF">LCGC14_0887780</name>
</gene>
<dbReference type="EMBL" id="LAZR01002825">
    <property type="protein sequence ID" value="KKN25146.1"/>
    <property type="molecule type" value="Genomic_DNA"/>
</dbReference>
<organism evidence="1">
    <name type="scientific">marine sediment metagenome</name>
    <dbReference type="NCBI Taxonomy" id="412755"/>
    <lineage>
        <taxon>unclassified sequences</taxon>
        <taxon>metagenomes</taxon>
        <taxon>ecological metagenomes</taxon>
    </lineage>
</organism>
<evidence type="ECO:0000313" key="1">
    <source>
        <dbReference type="EMBL" id="KKN25146.1"/>
    </source>
</evidence>
<accession>A0A0F9RJH9</accession>
<sequence length="160" mass="17795">MKMKINALPKKVKQYSNIFLLVTLTSIGTGWYVLSNESGRIKPDFSNTNALISKYEAEIHEMSAQPDLPRLNYIWSNIQLIANQYNVKVSSIEKVEDAKFTEDEIPCGQPWFGSLQGTSKNVAAAALEIQKTLPVMFGQAVIDNKVMGLSFAAMGTIEFN</sequence>
<reference evidence="1" key="1">
    <citation type="journal article" date="2015" name="Nature">
        <title>Complex archaea that bridge the gap between prokaryotes and eukaryotes.</title>
        <authorList>
            <person name="Spang A."/>
            <person name="Saw J.H."/>
            <person name="Jorgensen S.L."/>
            <person name="Zaremba-Niedzwiedzka K."/>
            <person name="Martijn J."/>
            <person name="Lind A.E."/>
            <person name="van Eijk R."/>
            <person name="Schleper C."/>
            <person name="Guy L."/>
            <person name="Ettema T.J."/>
        </authorList>
    </citation>
    <scope>NUCLEOTIDE SEQUENCE</scope>
</reference>
<name>A0A0F9RJH9_9ZZZZ</name>
<comment type="caution">
    <text evidence="1">The sequence shown here is derived from an EMBL/GenBank/DDBJ whole genome shotgun (WGS) entry which is preliminary data.</text>
</comment>
<dbReference type="AlphaFoldDB" id="A0A0F9RJH9"/>
<proteinExistence type="predicted"/>
<protein>
    <submittedName>
        <fullName evidence="1">Uncharacterized protein</fullName>
    </submittedName>
</protein>